<evidence type="ECO:0000313" key="2">
    <source>
        <dbReference type="Proteomes" id="UP000772618"/>
    </source>
</evidence>
<dbReference type="RefSeq" id="WP_254153982.1">
    <property type="nucleotide sequence ID" value="NZ_JAHESD010000024.1"/>
</dbReference>
<sequence>MRSNIVIAGGLLLFLAIVITTLRPPMSMRTEKHSITEQGVVVEMYETAFKDLVVKLQGQASTFYINVNKRDKIDLAALKDKLLNKKVMIQYDEPLFKNKSEHFISKLEYDGEVIYSDK</sequence>
<gene>
    <name evidence="1" type="ORF">KK060_12060</name>
</gene>
<reference evidence="1 2" key="1">
    <citation type="submission" date="2021-05" db="EMBL/GenBank/DDBJ databases">
        <title>A Polyphasic approach of four new species of the genus Ohtaekwangia: Ohtaekwangia histidinii sp. nov., Ohtaekwangia cretensis sp. nov., Ohtaekwangia indiensis sp. nov., Ohtaekwangia reichenbachii sp. nov. from diverse environment.</title>
        <authorList>
            <person name="Octaviana S."/>
        </authorList>
    </citation>
    <scope>NUCLEOTIDE SEQUENCE [LARGE SCALE GENOMIC DNA]</scope>
    <source>
        <strain evidence="1 2">PWU20</strain>
    </source>
</reference>
<evidence type="ECO:0000313" key="1">
    <source>
        <dbReference type="EMBL" id="MBT1704019.1"/>
    </source>
</evidence>
<protein>
    <submittedName>
        <fullName evidence="1">Uncharacterized protein</fullName>
    </submittedName>
</protein>
<organism evidence="1 2">
    <name type="scientific">Chryseosolibacter indicus</name>
    <dbReference type="NCBI Taxonomy" id="2782351"/>
    <lineage>
        <taxon>Bacteria</taxon>
        <taxon>Pseudomonadati</taxon>
        <taxon>Bacteroidota</taxon>
        <taxon>Cytophagia</taxon>
        <taxon>Cytophagales</taxon>
        <taxon>Chryseotaleaceae</taxon>
        <taxon>Chryseosolibacter</taxon>
    </lineage>
</organism>
<proteinExistence type="predicted"/>
<dbReference type="EMBL" id="JAHESD010000024">
    <property type="protein sequence ID" value="MBT1704019.1"/>
    <property type="molecule type" value="Genomic_DNA"/>
</dbReference>
<name>A0ABS5VRE2_9BACT</name>
<accession>A0ABS5VRE2</accession>
<dbReference type="Proteomes" id="UP000772618">
    <property type="component" value="Unassembled WGS sequence"/>
</dbReference>
<keyword evidence="2" id="KW-1185">Reference proteome</keyword>
<comment type="caution">
    <text evidence="1">The sequence shown here is derived from an EMBL/GenBank/DDBJ whole genome shotgun (WGS) entry which is preliminary data.</text>
</comment>